<dbReference type="SUPFAM" id="SSF111418">
    <property type="entry name" value="Hormone receptor domain"/>
    <property type="match status" value="1"/>
</dbReference>
<dbReference type="SMART" id="SM00008">
    <property type="entry name" value="HormR"/>
    <property type="match status" value="1"/>
</dbReference>
<comment type="caution">
    <text evidence="4">The sequence shown here is derived from an EMBL/GenBank/DDBJ whole genome shotgun (WGS) entry which is preliminary data.</text>
</comment>
<accession>A0A6A5EC05</accession>
<feature type="signal peptide" evidence="2">
    <location>
        <begin position="1"/>
        <end position="24"/>
    </location>
</feature>
<feature type="chain" id="PRO_5025385655" description="G-protein coupled receptors family 2 profile 1 domain-containing protein" evidence="2">
    <location>
        <begin position="25"/>
        <end position="120"/>
    </location>
</feature>
<sequence>MRRKYFCLLEACAILSLLPSGSLADLTCEALLMLSGNVSLQSLASSWNQTLSNATGQWSGSGLSCDTSIDGIGTCWPRSGAGQMVSRPCPEMFYGVRYNTTSKSSLSAPAMPAKNKRTID</sequence>
<dbReference type="GO" id="GO:0016020">
    <property type="term" value="C:membrane"/>
    <property type="evidence" value="ECO:0007669"/>
    <property type="project" value="InterPro"/>
</dbReference>
<organism evidence="4 5">
    <name type="scientific">Perca fluviatilis</name>
    <name type="common">European perch</name>
    <dbReference type="NCBI Taxonomy" id="8168"/>
    <lineage>
        <taxon>Eukaryota</taxon>
        <taxon>Metazoa</taxon>
        <taxon>Chordata</taxon>
        <taxon>Craniata</taxon>
        <taxon>Vertebrata</taxon>
        <taxon>Euteleostomi</taxon>
        <taxon>Actinopterygii</taxon>
        <taxon>Neopterygii</taxon>
        <taxon>Teleostei</taxon>
        <taxon>Neoteleostei</taxon>
        <taxon>Acanthomorphata</taxon>
        <taxon>Eupercaria</taxon>
        <taxon>Perciformes</taxon>
        <taxon>Percoidei</taxon>
        <taxon>Percidae</taxon>
        <taxon>Percinae</taxon>
        <taxon>Perca</taxon>
    </lineage>
</organism>
<dbReference type="PROSITE" id="PS50227">
    <property type="entry name" value="G_PROTEIN_RECEP_F2_3"/>
    <property type="match status" value="1"/>
</dbReference>
<protein>
    <recommendedName>
        <fullName evidence="3">G-protein coupled receptors family 2 profile 1 domain-containing protein</fullName>
    </recommendedName>
</protein>
<dbReference type="PRINTS" id="PR01279">
    <property type="entry name" value="CRFRECEPTOR"/>
</dbReference>
<keyword evidence="1 2" id="KW-0732">Signal</keyword>
<dbReference type="InterPro" id="IPR003051">
    <property type="entry name" value="GPCR_2_CRF_rcpt"/>
</dbReference>
<reference evidence="4 5" key="1">
    <citation type="submission" date="2019-06" db="EMBL/GenBank/DDBJ databases">
        <title>A chromosome-scale genome assembly of the European perch, Perca fluviatilis.</title>
        <authorList>
            <person name="Roques C."/>
            <person name="Zahm M."/>
            <person name="Cabau C."/>
            <person name="Klopp C."/>
            <person name="Bouchez O."/>
            <person name="Donnadieu C."/>
            <person name="Kuhl H."/>
            <person name="Gislard M."/>
            <person name="Guendouz S."/>
            <person name="Journot L."/>
            <person name="Haffray P."/>
            <person name="Bestin A."/>
            <person name="Morvezen R."/>
            <person name="Feron R."/>
            <person name="Wen M."/>
            <person name="Jouanno E."/>
            <person name="Herpin A."/>
            <person name="Schartl M."/>
            <person name="Postlethwait J."/>
            <person name="Schaerlinger B."/>
            <person name="Chardard D."/>
            <person name="Lecocq T."/>
            <person name="Poncet C."/>
            <person name="Jaffrelo L."/>
            <person name="Lampietro C."/>
            <person name="Guiguen Y."/>
        </authorList>
    </citation>
    <scope>NUCLEOTIDE SEQUENCE [LARGE SCALE GENOMIC DNA]</scope>
    <source>
        <tissue evidence="4">Blood</tissue>
    </source>
</reference>
<dbReference type="InterPro" id="IPR001879">
    <property type="entry name" value="GPCR_2_extracellular_dom"/>
</dbReference>
<dbReference type="PROSITE" id="PS00649">
    <property type="entry name" value="G_PROTEIN_RECEP_F2_1"/>
    <property type="match status" value="1"/>
</dbReference>
<dbReference type="InterPro" id="IPR036445">
    <property type="entry name" value="GPCR_2_extracell_dom_sf"/>
</dbReference>
<dbReference type="Proteomes" id="UP000465112">
    <property type="component" value="Chromosome 21"/>
</dbReference>
<dbReference type="Gene3D" id="4.10.1240.10">
    <property type="entry name" value="GPCR, family 2, extracellular hormone receptor domain"/>
    <property type="match status" value="1"/>
</dbReference>
<dbReference type="Pfam" id="PF02793">
    <property type="entry name" value="HRM"/>
    <property type="match status" value="1"/>
</dbReference>
<evidence type="ECO:0000256" key="1">
    <source>
        <dbReference type="ARBA" id="ARBA00022729"/>
    </source>
</evidence>
<evidence type="ECO:0000313" key="5">
    <source>
        <dbReference type="Proteomes" id="UP000465112"/>
    </source>
</evidence>
<dbReference type="EMBL" id="VHII01000021">
    <property type="protein sequence ID" value="KAF1373533.1"/>
    <property type="molecule type" value="Genomic_DNA"/>
</dbReference>
<keyword evidence="5" id="KW-1185">Reference proteome</keyword>
<evidence type="ECO:0000259" key="3">
    <source>
        <dbReference type="PROSITE" id="PS50227"/>
    </source>
</evidence>
<proteinExistence type="predicted"/>
<gene>
    <name evidence="4" type="ORF">PFLUV_G00239880</name>
</gene>
<dbReference type="GO" id="GO:0004930">
    <property type="term" value="F:G protein-coupled receptor activity"/>
    <property type="evidence" value="ECO:0007669"/>
    <property type="project" value="InterPro"/>
</dbReference>
<name>A0A6A5EC05_PERFL</name>
<evidence type="ECO:0000313" key="4">
    <source>
        <dbReference type="EMBL" id="KAF1373533.1"/>
    </source>
</evidence>
<dbReference type="AlphaFoldDB" id="A0A6A5EC05"/>
<dbReference type="InterPro" id="IPR017983">
    <property type="entry name" value="GPCR_2_secretin-like_CS"/>
</dbReference>
<evidence type="ECO:0000256" key="2">
    <source>
        <dbReference type="SAM" id="SignalP"/>
    </source>
</evidence>
<feature type="domain" description="G-protein coupled receptors family 2 profile 1" evidence="3">
    <location>
        <begin position="27"/>
        <end position="101"/>
    </location>
</feature>